<dbReference type="EMBL" id="KB320773">
    <property type="protein sequence ID" value="ELW63553.1"/>
    <property type="molecule type" value="Genomic_DNA"/>
</dbReference>
<evidence type="ECO:0000313" key="3">
    <source>
        <dbReference type="Proteomes" id="UP000011518"/>
    </source>
</evidence>
<reference evidence="3" key="2">
    <citation type="journal article" date="2013" name="Nat. Commun.">
        <title>Genome of the Chinese tree shrew.</title>
        <authorList>
            <person name="Fan Y."/>
            <person name="Huang Z.Y."/>
            <person name="Cao C.C."/>
            <person name="Chen C.S."/>
            <person name="Chen Y.X."/>
            <person name="Fan D.D."/>
            <person name="He J."/>
            <person name="Hou H.L."/>
            <person name="Hu L."/>
            <person name="Hu X.T."/>
            <person name="Jiang X.T."/>
            <person name="Lai R."/>
            <person name="Lang Y.S."/>
            <person name="Liang B."/>
            <person name="Liao S.G."/>
            <person name="Mu D."/>
            <person name="Ma Y.Y."/>
            <person name="Niu Y.Y."/>
            <person name="Sun X.Q."/>
            <person name="Xia J.Q."/>
            <person name="Xiao J."/>
            <person name="Xiong Z.Q."/>
            <person name="Xu L."/>
            <person name="Yang L."/>
            <person name="Zhang Y."/>
            <person name="Zhao W."/>
            <person name="Zhao X.D."/>
            <person name="Zheng Y.T."/>
            <person name="Zhou J.M."/>
            <person name="Zhu Y.B."/>
            <person name="Zhang G.J."/>
            <person name="Wang J."/>
            <person name="Yao Y.G."/>
        </authorList>
    </citation>
    <scope>NUCLEOTIDE SEQUENCE [LARGE SCALE GENOMIC DNA]</scope>
</reference>
<feature type="compositionally biased region" description="Low complexity" evidence="1">
    <location>
        <begin position="425"/>
        <end position="439"/>
    </location>
</feature>
<proteinExistence type="predicted"/>
<protein>
    <submittedName>
        <fullName evidence="2">Uncharacterized protein</fullName>
    </submittedName>
</protein>
<organism evidence="2 3">
    <name type="scientific">Tupaia chinensis</name>
    <name type="common">Chinese tree shrew</name>
    <name type="synonym">Tupaia belangeri chinensis</name>
    <dbReference type="NCBI Taxonomy" id="246437"/>
    <lineage>
        <taxon>Eukaryota</taxon>
        <taxon>Metazoa</taxon>
        <taxon>Chordata</taxon>
        <taxon>Craniata</taxon>
        <taxon>Vertebrata</taxon>
        <taxon>Euteleostomi</taxon>
        <taxon>Mammalia</taxon>
        <taxon>Eutheria</taxon>
        <taxon>Euarchontoglires</taxon>
        <taxon>Scandentia</taxon>
        <taxon>Tupaiidae</taxon>
        <taxon>Tupaia</taxon>
    </lineage>
</organism>
<gene>
    <name evidence="2" type="ORF">TREES_T100020700</name>
</gene>
<sequence>MTLALHPPGCWDSKDGKSLPSPAREHWGAIRGLATCFCLPARYVAGTSDGSVNPRSQGARARPDSAHTGGFPEAPGSGLRTAGRGWGRHYGNSGILGTGEPATSPPPFWALLSRQCPPETRSPNDASGWLGATELREAPGDHAVALCPGPWEQMPGCPHPAGFGLCPCSSPGPRGSSSPRLSQKSSFTTASGHLGPPLAQQGQSLRPRNQLWGPFPPALLSCRSKSQPCHAETQLPVPPLPRPQSYLPLGTCTTTCSYRLSGSSSSFLCSLLRQRGPGRGTLATGLGVQGAVADHADPLKSHGDPKADIQLLVLSSGLLARGLDLLTSTYCWADPKERLSRASGWALSGVCKQLLGRTEAQRALPTLRDPCPSTGPLPTRRDPYTSAGPLPIHRDSCPSVGPLPTCGDPYRFAGPLPINGDPCLSSGPRPRRGGSASPPVNTGPLFSL</sequence>
<feature type="region of interest" description="Disordered" evidence="1">
    <location>
        <begin position="174"/>
        <end position="210"/>
    </location>
</feature>
<dbReference type="InParanoid" id="L9KLF2"/>
<feature type="region of interest" description="Disordered" evidence="1">
    <location>
        <begin position="421"/>
        <end position="448"/>
    </location>
</feature>
<dbReference type="AlphaFoldDB" id="L9KLF2"/>
<accession>L9KLF2</accession>
<keyword evidence="3" id="KW-1185">Reference proteome</keyword>
<reference evidence="3" key="1">
    <citation type="submission" date="2012-07" db="EMBL/GenBank/DDBJ databases">
        <title>Genome of the Chinese tree shrew, a rising model animal genetically related to primates.</title>
        <authorList>
            <person name="Zhang G."/>
            <person name="Fan Y."/>
            <person name="Yao Y."/>
            <person name="Huang Z."/>
        </authorList>
    </citation>
    <scope>NUCLEOTIDE SEQUENCE [LARGE SCALE GENOMIC DNA]</scope>
</reference>
<feature type="region of interest" description="Disordered" evidence="1">
    <location>
        <begin position="48"/>
        <end position="78"/>
    </location>
</feature>
<name>L9KLF2_TUPCH</name>
<feature type="region of interest" description="Disordered" evidence="1">
    <location>
        <begin position="365"/>
        <end position="391"/>
    </location>
</feature>
<dbReference type="Proteomes" id="UP000011518">
    <property type="component" value="Unassembled WGS sequence"/>
</dbReference>
<evidence type="ECO:0000313" key="2">
    <source>
        <dbReference type="EMBL" id="ELW63553.1"/>
    </source>
</evidence>
<evidence type="ECO:0000256" key="1">
    <source>
        <dbReference type="SAM" id="MobiDB-lite"/>
    </source>
</evidence>